<accession>A0A939KFR6</accession>
<evidence type="ECO:0000313" key="2">
    <source>
        <dbReference type="EMBL" id="MBO1264732.1"/>
    </source>
</evidence>
<proteinExistence type="predicted"/>
<feature type="domain" description="YdhG-like" evidence="1">
    <location>
        <begin position="33"/>
        <end position="131"/>
    </location>
</feature>
<dbReference type="EMBL" id="JAFNJU010000004">
    <property type="protein sequence ID" value="MBO1264732.1"/>
    <property type="molecule type" value="Genomic_DNA"/>
</dbReference>
<dbReference type="SUPFAM" id="SSF159888">
    <property type="entry name" value="YdhG-like"/>
    <property type="match status" value="1"/>
</dbReference>
<keyword evidence="3" id="KW-1185">Reference proteome</keyword>
<dbReference type="AlphaFoldDB" id="A0A939KFR6"/>
<comment type="caution">
    <text evidence="2">The sequence shown here is derived from an EMBL/GenBank/DDBJ whole genome shotgun (WGS) entry which is preliminary data.</text>
</comment>
<organism evidence="2 3">
    <name type="scientific">Proteiniclasticum aestuarii</name>
    <dbReference type="NCBI Taxonomy" id="2817862"/>
    <lineage>
        <taxon>Bacteria</taxon>
        <taxon>Bacillati</taxon>
        <taxon>Bacillota</taxon>
        <taxon>Clostridia</taxon>
        <taxon>Eubacteriales</taxon>
        <taxon>Clostridiaceae</taxon>
        <taxon>Proteiniclasticum</taxon>
    </lineage>
</organism>
<reference evidence="2" key="1">
    <citation type="submission" date="2021-03" db="EMBL/GenBank/DDBJ databases">
        <title>Proteiniclasticum marinus sp. nov., isolated from tidal flat sediment.</title>
        <authorList>
            <person name="Namirimu T."/>
            <person name="Yang J.-A."/>
            <person name="Yang S.-H."/>
            <person name="Kim Y.-J."/>
            <person name="Kwon K.K."/>
        </authorList>
    </citation>
    <scope>NUCLEOTIDE SEQUENCE</scope>
    <source>
        <strain evidence="2">SCR006</strain>
    </source>
</reference>
<evidence type="ECO:0000259" key="1">
    <source>
        <dbReference type="Pfam" id="PF08818"/>
    </source>
</evidence>
<dbReference type="InterPro" id="IPR014922">
    <property type="entry name" value="YdhG-like"/>
</dbReference>
<sequence>MAALKTQKNDRDVVEFIHAFAEGEQKVKDSLFLLELMEKITGYKPVMWGESIIGFGQYHYKSQRSRQEGDWPLIGFSPRKSAISLYTYTGMEEHAYLLENLGKFKMGKACIYVKKVSDIDLSELEKMIRTTMAYMKENYETSEG</sequence>
<gene>
    <name evidence="2" type="ORF">J3A84_06785</name>
</gene>
<dbReference type="Pfam" id="PF08818">
    <property type="entry name" value="DUF1801"/>
    <property type="match status" value="1"/>
</dbReference>
<protein>
    <submittedName>
        <fullName evidence="2">DUF1801 domain-containing protein</fullName>
    </submittedName>
</protein>
<dbReference type="Proteomes" id="UP000664218">
    <property type="component" value="Unassembled WGS sequence"/>
</dbReference>
<dbReference type="RefSeq" id="WP_207599248.1">
    <property type="nucleotide sequence ID" value="NZ_JAFNJU010000004.1"/>
</dbReference>
<name>A0A939KFR6_9CLOT</name>
<evidence type="ECO:0000313" key="3">
    <source>
        <dbReference type="Proteomes" id="UP000664218"/>
    </source>
</evidence>